<dbReference type="GO" id="GO:0003677">
    <property type="term" value="F:DNA binding"/>
    <property type="evidence" value="ECO:0007669"/>
    <property type="project" value="UniProtKB-KW"/>
</dbReference>
<dbReference type="Gene3D" id="1.10.1660.10">
    <property type="match status" value="1"/>
</dbReference>
<dbReference type="InterPro" id="IPR047057">
    <property type="entry name" value="MerR_fam"/>
</dbReference>
<protein>
    <submittedName>
        <fullName evidence="3">MerR family transcriptional regulator</fullName>
    </submittedName>
</protein>
<dbReference type="PANTHER" id="PTHR30204:SF96">
    <property type="entry name" value="CHROMOSOME-ANCHORING PROTEIN RACA"/>
    <property type="match status" value="1"/>
</dbReference>
<organism evidence="3 4">
    <name type="scientific">Paenibacillus solani</name>
    <dbReference type="NCBI Taxonomy" id="1705565"/>
    <lineage>
        <taxon>Bacteria</taxon>
        <taxon>Bacillati</taxon>
        <taxon>Bacillota</taxon>
        <taxon>Bacilli</taxon>
        <taxon>Bacillales</taxon>
        <taxon>Paenibacillaceae</taxon>
        <taxon>Paenibacillus</taxon>
    </lineage>
</organism>
<reference evidence="4" key="1">
    <citation type="submission" date="2015-08" db="EMBL/GenBank/DDBJ databases">
        <title>Genome sequencing project for genomic taxonomy and phylogenomics of Bacillus-like bacteria.</title>
        <authorList>
            <person name="Liu B."/>
            <person name="Wang J."/>
            <person name="Zhu Y."/>
            <person name="Liu G."/>
            <person name="Chen Q."/>
            <person name="Chen Z."/>
            <person name="Lan J."/>
            <person name="Che J."/>
            <person name="Ge C."/>
            <person name="Shi H."/>
            <person name="Pan Z."/>
            <person name="Liu X."/>
        </authorList>
    </citation>
    <scope>NUCLEOTIDE SEQUENCE [LARGE SCALE GENOMIC DNA]</scope>
    <source>
        <strain evidence="4">FJAT-22460</strain>
    </source>
</reference>
<dbReference type="SMART" id="SM00422">
    <property type="entry name" value="HTH_MERR"/>
    <property type="match status" value="1"/>
</dbReference>
<dbReference type="OrthoDB" id="1894615at2"/>
<proteinExistence type="predicted"/>
<dbReference type="PANTHER" id="PTHR30204">
    <property type="entry name" value="REDOX-CYCLING DRUG-SENSING TRANSCRIPTIONAL ACTIVATOR SOXR"/>
    <property type="match status" value="1"/>
</dbReference>
<feature type="domain" description="HTH merR-type" evidence="2">
    <location>
        <begin position="4"/>
        <end position="73"/>
    </location>
</feature>
<name>A0A0M1P3V9_9BACL</name>
<evidence type="ECO:0000313" key="4">
    <source>
        <dbReference type="Proteomes" id="UP000036932"/>
    </source>
</evidence>
<dbReference type="CDD" id="cd01106">
    <property type="entry name" value="HTH_TipAL-Mta"/>
    <property type="match status" value="1"/>
</dbReference>
<dbReference type="PATRIC" id="fig|1705565.3.peg.3490"/>
<dbReference type="Pfam" id="PF13411">
    <property type="entry name" value="MerR_1"/>
    <property type="match status" value="1"/>
</dbReference>
<evidence type="ECO:0000256" key="1">
    <source>
        <dbReference type="ARBA" id="ARBA00023125"/>
    </source>
</evidence>
<dbReference type="AlphaFoldDB" id="A0A0M1P3V9"/>
<comment type="caution">
    <text evidence="3">The sequence shown here is derived from an EMBL/GenBank/DDBJ whole genome shotgun (WGS) entry which is preliminary data.</text>
</comment>
<dbReference type="PRINTS" id="PR00040">
    <property type="entry name" value="HTHMERR"/>
</dbReference>
<keyword evidence="1" id="KW-0238">DNA-binding</keyword>
<accession>A0A0M1P3V9</accession>
<dbReference type="InterPro" id="IPR009061">
    <property type="entry name" value="DNA-bd_dom_put_sf"/>
</dbReference>
<dbReference type="RefSeq" id="WP_053493668.1">
    <property type="nucleotide sequence ID" value="NZ_LIUT01000001.1"/>
</dbReference>
<dbReference type="PROSITE" id="PS50937">
    <property type="entry name" value="HTH_MERR_2"/>
    <property type="match status" value="1"/>
</dbReference>
<dbReference type="EMBL" id="LIUT01000001">
    <property type="protein sequence ID" value="KOR89082.1"/>
    <property type="molecule type" value="Genomic_DNA"/>
</dbReference>
<sequence>MLPSIPIHELSKQTGITVRTLRYYDQIGLLVPAAKIPGKQRIYSDEELIKLQQIQFLKKLGFSLREISDMMSNLEWNWSASLMNQLDYVQNEQNKLVQMEDAIRSVLHSIAIEGETSWNVIQKLIQLSGKDPALKQSFRQQMFEKREADLLGLLPSMNSTDPDSLEWIALLGQLKQRMDGGPGSPEVQRIIHRMDEKRLEQFEDEDVFIDKLWEIRKSPDKSEEMGLYPIEPELIRFMEQAYEIYASRKEKQLRAGRETT</sequence>
<dbReference type="SUPFAM" id="SSF46955">
    <property type="entry name" value="Putative DNA-binding domain"/>
    <property type="match status" value="1"/>
</dbReference>
<keyword evidence="4" id="KW-1185">Reference proteome</keyword>
<gene>
    <name evidence="3" type="ORF">AM231_07825</name>
</gene>
<dbReference type="GO" id="GO:0003700">
    <property type="term" value="F:DNA-binding transcription factor activity"/>
    <property type="evidence" value="ECO:0007669"/>
    <property type="project" value="InterPro"/>
</dbReference>
<dbReference type="InterPro" id="IPR000551">
    <property type="entry name" value="MerR-type_HTH_dom"/>
</dbReference>
<evidence type="ECO:0000259" key="2">
    <source>
        <dbReference type="PROSITE" id="PS50937"/>
    </source>
</evidence>
<evidence type="ECO:0000313" key="3">
    <source>
        <dbReference type="EMBL" id="KOR89082.1"/>
    </source>
</evidence>
<dbReference type="Proteomes" id="UP000036932">
    <property type="component" value="Unassembled WGS sequence"/>
</dbReference>